<keyword evidence="2 5" id="KW-0808">Transferase</keyword>
<dbReference type="EC" id="2.3.1.-" evidence="5"/>
<dbReference type="Proteomes" id="UP000076577">
    <property type="component" value="Unassembled WGS sequence"/>
</dbReference>
<gene>
    <name evidence="5" type="ORF">PsAD2_03496</name>
</gene>
<dbReference type="PANTHER" id="PTHR13693:SF3">
    <property type="entry name" value="LD36009P"/>
    <property type="match status" value="1"/>
</dbReference>
<evidence type="ECO:0000313" key="6">
    <source>
        <dbReference type="Proteomes" id="UP000076577"/>
    </source>
</evidence>
<evidence type="ECO:0000256" key="2">
    <source>
        <dbReference type="ARBA" id="ARBA00022679"/>
    </source>
</evidence>
<keyword evidence="6" id="KW-1185">Reference proteome</keyword>
<dbReference type="AlphaFoldDB" id="A0A165W8L7"/>
<dbReference type="CDD" id="cd06454">
    <property type="entry name" value="KBL_like"/>
    <property type="match status" value="1"/>
</dbReference>
<dbReference type="Gene3D" id="3.40.640.10">
    <property type="entry name" value="Type I PLP-dependent aspartate aminotransferase-like (Major domain)"/>
    <property type="match status" value="1"/>
</dbReference>
<dbReference type="OrthoDB" id="9807157at2"/>
<name>A0A165W8L7_9HYPH</name>
<accession>A0A165W8L7</accession>
<dbReference type="STRING" id="989403.SAMN05421798_12111"/>
<feature type="domain" description="Aminotransferase class I/classII large" evidence="4">
    <location>
        <begin position="90"/>
        <end position="431"/>
    </location>
</feature>
<dbReference type="InterPro" id="IPR050087">
    <property type="entry name" value="AON_synthase_class-II"/>
</dbReference>
<dbReference type="GO" id="GO:0016746">
    <property type="term" value="F:acyltransferase activity"/>
    <property type="evidence" value="ECO:0007669"/>
    <property type="project" value="UniProtKB-KW"/>
</dbReference>
<dbReference type="Gene3D" id="3.90.1150.10">
    <property type="entry name" value="Aspartate Aminotransferase, domain 1"/>
    <property type="match status" value="1"/>
</dbReference>
<dbReference type="PANTHER" id="PTHR13693">
    <property type="entry name" value="CLASS II AMINOTRANSFERASE/8-AMINO-7-OXONONANOATE SYNTHASE"/>
    <property type="match status" value="1"/>
</dbReference>
<dbReference type="GO" id="GO:0030170">
    <property type="term" value="F:pyridoxal phosphate binding"/>
    <property type="evidence" value="ECO:0007669"/>
    <property type="project" value="InterPro"/>
</dbReference>
<comment type="cofactor">
    <cofactor evidence="1">
        <name>pyridoxal 5'-phosphate</name>
        <dbReference type="ChEBI" id="CHEBI:597326"/>
    </cofactor>
</comment>
<evidence type="ECO:0000256" key="3">
    <source>
        <dbReference type="SAM" id="MobiDB-lite"/>
    </source>
</evidence>
<sequence>MAKSNKKKLSTDERSIALSAVRRLKNAAPKQSTPKPQQARATAPKFADLPGFKEIGLQKAAAELLNIDNPFFRAHEGRAGATTQIDGQTYLNFSSYDYLGLNGHPKVQAAAKAAVDHYGISASASRVVAGERVIHTELEERIAHLHGVDSSIAFVSGHATNVSTIGQLMQPDDLIVHDSYIHNSIVTGAKLSGAVRQSFQHNDFDALESILELRAHKHQRTLIVVEGVYSMDGDYPDLPRLIEIKKKFGAWLMVDEAHSIGVLGKTGRGIAEHFQVDARDVDIWMGTFSKTLAGCGGYIAGCHNLIEYLKFTASGFVFSVGIAPPIAAAVCQAIRTMRDEPSRVEAAQENGRYFLQQAQAAGLDTGVSQGCAVVPMMIGDSLKATVLSDRLLKRGLNVLPIIHPAVPEKSARLRFFITSEHTKDQIDLAIKLIKEELRSYENEPVSLQQLMSA</sequence>
<dbReference type="SUPFAM" id="SSF53383">
    <property type="entry name" value="PLP-dependent transferases"/>
    <property type="match status" value="1"/>
</dbReference>
<dbReference type="InterPro" id="IPR015421">
    <property type="entry name" value="PyrdxlP-dep_Trfase_major"/>
</dbReference>
<dbReference type="InterPro" id="IPR015424">
    <property type="entry name" value="PyrdxlP-dep_Trfase"/>
</dbReference>
<comment type="caution">
    <text evidence="5">The sequence shown here is derived from an EMBL/GenBank/DDBJ whole genome shotgun (WGS) entry which is preliminary data.</text>
</comment>
<dbReference type="EMBL" id="LMCB01000052">
    <property type="protein sequence ID" value="KZL16193.1"/>
    <property type="molecule type" value="Genomic_DNA"/>
</dbReference>
<dbReference type="InterPro" id="IPR004839">
    <property type="entry name" value="Aminotransferase_I/II_large"/>
</dbReference>
<dbReference type="RefSeq" id="WP_068008788.1">
    <property type="nucleotide sequence ID" value="NZ_FOFM01000021.1"/>
</dbReference>
<evidence type="ECO:0000256" key="1">
    <source>
        <dbReference type="ARBA" id="ARBA00001933"/>
    </source>
</evidence>
<protein>
    <submittedName>
        <fullName evidence="5">Putative pyridoxal phosphate-dependent acyltransferase</fullName>
        <ecNumber evidence="5">2.3.1.-</ecNumber>
    </submittedName>
</protein>
<keyword evidence="5" id="KW-0012">Acyltransferase</keyword>
<feature type="compositionally biased region" description="Polar residues" evidence="3">
    <location>
        <begin position="29"/>
        <end position="40"/>
    </location>
</feature>
<feature type="region of interest" description="Disordered" evidence="3">
    <location>
        <begin position="22"/>
        <end position="43"/>
    </location>
</feature>
<evidence type="ECO:0000313" key="5">
    <source>
        <dbReference type="EMBL" id="KZL16193.1"/>
    </source>
</evidence>
<dbReference type="Pfam" id="PF00155">
    <property type="entry name" value="Aminotran_1_2"/>
    <property type="match status" value="1"/>
</dbReference>
<reference evidence="5 6" key="1">
    <citation type="journal article" date="2016" name="Front. Microbiol.">
        <title>Comparative Genomic Analysis Reveals a Diverse Repertoire of Genes Involved in Prokaryote-Eukaryote Interactions within the Pseudovibrio Genus.</title>
        <authorList>
            <person name="Romano S."/>
            <person name="Fernandez-Guerra A."/>
            <person name="Reen F.J."/>
            <person name="Glockner F.O."/>
            <person name="Crowley S.P."/>
            <person name="O'Sullivan O."/>
            <person name="Cotter P.D."/>
            <person name="Adams C."/>
            <person name="Dobson A.D."/>
            <person name="O'Gara F."/>
        </authorList>
    </citation>
    <scope>NUCLEOTIDE SEQUENCE [LARGE SCALE GENOMIC DNA]</scope>
    <source>
        <strain evidence="5 6">Ad2</strain>
    </source>
</reference>
<organism evidence="5 6">
    <name type="scientific">Pseudovibrio axinellae</name>
    <dbReference type="NCBI Taxonomy" id="989403"/>
    <lineage>
        <taxon>Bacteria</taxon>
        <taxon>Pseudomonadati</taxon>
        <taxon>Pseudomonadota</taxon>
        <taxon>Alphaproteobacteria</taxon>
        <taxon>Hyphomicrobiales</taxon>
        <taxon>Stappiaceae</taxon>
        <taxon>Pseudovibrio</taxon>
    </lineage>
</organism>
<dbReference type="PATRIC" id="fig|989403.3.peg.3767"/>
<dbReference type="InterPro" id="IPR015422">
    <property type="entry name" value="PyrdxlP-dep_Trfase_small"/>
</dbReference>
<evidence type="ECO:0000259" key="4">
    <source>
        <dbReference type="Pfam" id="PF00155"/>
    </source>
</evidence>
<proteinExistence type="predicted"/>